<dbReference type="EMBL" id="CP144054">
    <property type="protein sequence ID" value="WWD18244.1"/>
    <property type="molecule type" value="Genomic_DNA"/>
</dbReference>
<feature type="compositionally biased region" description="Polar residues" evidence="1">
    <location>
        <begin position="12"/>
        <end position="23"/>
    </location>
</feature>
<reference evidence="2" key="1">
    <citation type="submission" date="2017-08" db="EMBL/GenBank/DDBJ databases">
        <authorList>
            <person name="Cuomo C."/>
            <person name="Billmyre B."/>
            <person name="Heitman J."/>
        </authorList>
    </citation>
    <scope>NUCLEOTIDE SEQUENCE</scope>
    <source>
        <strain evidence="2">CBS 12478</strain>
    </source>
</reference>
<organism evidence="2 3">
    <name type="scientific">Kwoniella shandongensis</name>
    <dbReference type="NCBI Taxonomy" id="1734106"/>
    <lineage>
        <taxon>Eukaryota</taxon>
        <taxon>Fungi</taxon>
        <taxon>Dikarya</taxon>
        <taxon>Basidiomycota</taxon>
        <taxon>Agaricomycotina</taxon>
        <taxon>Tremellomycetes</taxon>
        <taxon>Tremellales</taxon>
        <taxon>Cryptococcaceae</taxon>
        <taxon>Kwoniella</taxon>
    </lineage>
</organism>
<accession>A0AAJ8LI30</accession>
<dbReference type="Proteomes" id="UP000322225">
    <property type="component" value="Chromosome 4"/>
</dbReference>
<keyword evidence="3" id="KW-1185">Reference proteome</keyword>
<gene>
    <name evidence="2" type="ORF">CI109_102694</name>
</gene>
<evidence type="ECO:0000313" key="3">
    <source>
        <dbReference type="Proteomes" id="UP000322225"/>
    </source>
</evidence>
<dbReference type="RefSeq" id="XP_031857486.2">
    <property type="nucleotide sequence ID" value="XM_032008224.2"/>
</dbReference>
<reference evidence="2" key="2">
    <citation type="submission" date="2024-01" db="EMBL/GenBank/DDBJ databases">
        <title>Comparative genomics of Cryptococcus and Kwoniella reveals pathogenesis evolution and contrasting modes of karyotype evolution via chromosome fusion or intercentromeric recombination.</title>
        <authorList>
            <person name="Coelho M.A."/>
            <person name="David-Palma M."/>
            <person name="Shea T."/>
            <person name="Bowers K."/>
            <person name="McGinley-Smith S."/>
            <person name="Mohammad A.W."/>
            <person name="Gnirke A."/>
            <person name="Yurkov A.M."/>
            <person name="Nowrousian M."/>
            <person name="Sun S."/>
            <person name="Cuomo C.A."/>
            <person name="Heitman J."/>
        </authorList>
    </citation>
    <scope>NUCLEOTIDE SEQUENCE</scope>
    <source>
        <strain evidence="2">CBS 12478</strain>
    </source>
</reference>
<name>A0AAJ8LI30_9TREE</name>
<sequence length="201" mass="21839">MVSLPQDFATMPPSSQRQNASKAVSSLINDKTCSFDSKVPITTIAGLHIAGDNAFMRAIIDRSASASVPNIELVSEADYEKLDSAFQSYYRNTIYPGGDCRIPTSHAPVYGVDAKITITSVTPTTDSATIDATLVGTTCGQDERTRHEFTRMILRFHLSRCEESRDTMTAEAVSEDNLKESIAAAAAQAKITAWLDKVEPE</sequence>
<dbReference type="GeneID" id="43592396"/>
<evidence type="ECO:0000256" key="1">
    <source>
        <dbReference type="SAM" id="MobiDB-lite"/>
    </source>
</evidence>
<proteinExistence type="predicted"/>
<evidence type="ECO:0000313" key="2">
    <source>
        <dbReference type="EMBL" id="WWD18244.1"/>
    </source>
</evidence>
<dbReference type="AlphaFoldDB" id="A0AAJ8LI30"/>
<protein>
    <submittedName>
        <fullName evidence="2">Uncharacterized protein</fullName>
    </submittedName>
</protein>
<dbReference type="KEGG" id="ksn:43592396"/>
<feature type="region of interest" description="Disordered" evidence="1">
    <location>
        <begin position="1"/>
        <end position="23"/>
    </location>
</feature>